<accession>A0A2J7PRC6</accession>
<dbReference type="Pfam" id="PF07464">
    <property type="entry name" value="ApoLp-III"/>
    <property type="match status" value="1"/>
</dbReference>
<name>A0A2J7PRC6_9NEOP</name>
<dbReference type="OrthoDB" id="6755152at2759"/>
<feature type="signal peptide" evidence="1">
    <location>
        <begin position="1"/>
        <end position="23"/>
    </location>
</feature>
<dbReference type="STRING" id="105785.A0A2J7PRC6"/>
<gene>
    <name evidence="2" type="ORF">B7P43_G01376</name>
</gene>
<dbReference type="GO" id="GO:0005576">
    <property type="term" value="C:extracellular region"/>
    <property type="evidence" value="ECO:0007669"/>
    <property type="project" value="InterPro"/>
</dbReference>
<evidence type="ECO:0008006" key="4">
    <source>
        <dbReference type="Google" id="ProtNLM"/>
    </source>
</evidence>
<proteinExistence type="predicted"/>
<evidence type="ECO:0000256" key="1">
    <source>
        <dbReference type="SAM" id="SignalP"/>
    </source>
</evidence>
<dbReference type="EMBL" id="NEVH01022362">
    <property type="protein sequence ID" value="PNF18884.1"/>
    <property type="molecule type" value="Genomic_DNA"/>
</dbReference>
<feature type="chain" id="PRO_5014473795" description="Apolipophorin-III" evidence="1">
    <location>
        <begin position="24"/>
        <end position="202"/>
    </location>
</feature>
<keyword evidence="1" id="KW-0732">Signal</keyword>
<dbReference type="SUPFAM" id="SSF47857">
    <property type="entry name" value="Apolipophorin-III"/>
    <property type="match status" value="1"/>
</dbReference>
<dbReference type="GO" id="GO:0006869">
    <property type="term" value="P:lipid transport"/>
    <property type="evidence" value="ECO:0007669"/>
    <property type="project" value="InterPro"/>
</dbReference>
<keyword evidence="3" id="KW-1185">Reference proteome</keyword>
<protein>
    <recommendedName>
        <fullName evidence="4">Apolipophorin-III</fullName>
    </recommendedName>
</protein>
<dbReference type="Gene3D" id="1.20.120.20">
    <property type="entry name" value="Apolipoprotein"/>
    <property type="match status" value="1"/>
</dbReference>
<comment type="caution">
    <text evidence="2">The sequence shown here is derived from an EMBL/GenBank/DDBJ whole genome shotgun (WGS) entry which is preliminary data.</text>
</comment>
<evidence type="ECO:0000313" key="3">
    <source>
        <dbReference type="Proteomes" id="UP000235965"/>
    </source>
</evidence>
<dbReference type="Proteomes" id="UP000235965">
    <property type="component" value="Unassembled WGS sequence"/>
</dbReference>
<dbReference type="GO" id="GO:0008289">
    <property type="term" value="F:lipid binding"/>
    <property type="evidence" value="ECO:0007669"/>
    <property type="project" value="InterPro"/>
</dbReference>
<dbReference type="AlphaFoldDB" id="A0A2J7PRC6"/>
<dbReference type="InParanoid" id="A0A2J7PRC6"/>
<dbReference type="InterPro" id="IPR010009">
    <property type="entry name" value="ApoLp-III"/>
</dbReference>
<evidence type="ECO:0000313" key="2">
    <source>
        <dbReference type="EMBL" id="PNF18884.1"/>
    </source>
</evidence>
<organism evidence="2 3">
    <name type="scientific">Cryptotermes secundus</name>
    <dbReference type="NCBI Taxonomy" id="105785"/>
    <lineage>
        <taxon>Eukaryota</taxon>
        <taxon>Metazoa</taxon>
        <taxon>Ecdysozoa</taxon>
        <taxon>Arthropoda</taxon>
        <taxon>Hexapoda</taxon>
        <taxon>Insecta</taxon>
        <taxon>Pterygota</taxon>
        <taxon>Neoptera</taxon>
        <taxon>Polyneoptera</taxon>
        <taxon>Dictyoptera</taxon>
        <taxon>Blattodea</taxon>
        <taxon>Blattoidea</taxon>
        <taxon>Termitoidae</taxon>
        <taxon>Kalotermitidae</taxon>
        <taxon>Cryptotermitinae</taxon>
        <taxon>Cryptotermes</taxon>
    </lineage>
</organism>
<reference evidence="2 3" key="1">
    <citation type="submission" date="2017-12" db="EMBL/GenBank/DDBJ databases">
        <title>Hemimetabolous genomes reveal molecular basis of termite eusociality.</title>
        <authorList>
            <person name="Harrison M.C."/>
            <person name="Jongepier E."/>
            <person name="Robertson H.M."/>
            <person name="Arning N."/>
            <person name="Bitard-Feildel T."/>
            <person name="Chao H."/>
            <person name="Childers C.P."/>
            <person name="Dinh H."/>
            <person name="Doddapaneni H."/>
            <person name="Dugan S."/>
            <person name="Gowin J."/>
            <person name="Greiner C."/>
            <person name="Han Y."/>
            <person name="Hu H."/>
            <person name="Hughes D.S.T."/>
            <person name="Huylmans A.-K."/>
            <person name="Kemena C."/>
            <person name="Kremer L.P.M."/>
            <person name="Lee S.L."/>
            <person name="Lopez-Ezquerra A."/>
            <person name="Mallet L."/>
            <person name="Monroy-Kuhn J.M."/>
            <person name="Moser A."/>
            <person name="Murali S.C."/>
            <person name="Muzny D.M."/>
            <person name="Otani S."/>
            <person name="Piulachs M.-D."/>
            <person name="Poelchau M."/>
            <person name="Qu J."/>
            <person name="Schaub F."/>
            <person name="Wada-Katsumata A."/>
            <person name="Worley K.C."/>
            <person name="Xie Q."/>
            <person name="Ylla G."/>
            <person name="Poulsen M."/>
            <person name="Gibbs R.A."/>
            <person name="Schal C."/>
            <person name="Richards S."/>
            <person name="Belles X."/>
            <person name="Korb J."/>
            <person name="Bornberg-Bauer E."/>
        </authorList>
    </citation>
    <scope>NUCLEOTIDE SEQUENCE [LARGE SCALE GENOMIC DNA]</scope>
    <source>
        <tissue evidence="2">Whole body</tissue>
    </source>
</reference>
<sequence length="202" mass="22224">MADTKAILVVTAALLCFIQVLEADLVRRSTDTSSTVNELQEAATKARQALSNAATEVSQVLGLDNLPAPETLASELHNQTLNFARTVGQFVGQLQNEITAHRSDLSNLLQSVADQWNETATSLQAYTPEVRKTARELQTSFNSGLQLFFEQAQKLVDAVGPNARAISQNVQEITRTALDRVRETADEFRTSLQETTQNQPEH</sequence>
<dbReference type="CDD" id="cd13769">
    <property type="entry name" value="ApoLp-III_like"/>
    <property type="match status" value="1"/>
</dbReference>